<evidence type="ECO:0000256" key="4">
    <source>
        <dbReference type="ARBA" id="ARBA00023136"/>
    </source>
</evidence>
<keyword evidence="2 6" id="KW-0812">Transmembrane</keyword>
<feature type="transmembrane region" description="Helical" evidence="6">
    <location>
        <begin position="422"/>
        <end position="441"/>
    </location>
</feature>
<evidence type="ECO:0000259" key="7">
    <source>
        <dbReference type="PROSITE" id="PS50850"/>
    </source>
</evidence>
<dbReference type="PROSITE" id="PS50850">
    <property type="entry name" value="MFS"/>
    <property type="match status" value="1"/>
</dbReference>
<feature type="transmembrane region" description="Helical" evidence="6">
    <location>
        <begin position="557"/>
        <end position="580"/>
    </location>
</feature>
<dbReference type="GO" id="GO:0005886">
    <property type="term" value="C:plasma membrane"/>
    <property type="evidence" value="ECO:0007669"/>
    <property type="project" value="TreeGrafter"/>
</dbReference>
<keyword evidence="9" id="KW-1185">Reference proteome</keyword>
<feature type="transmembrane region" description="Helical" evidence="6">
    <location>
        <begin position="316"/>
        <end position="336"/>
    </location>
</feature>
<comment type="caution">
    <text evidence="8">The sequence shown here is derived from an EMBL/GenBank/DDBJ whole genome shotgun (WGS) entry which is preliminary data.</text>
</comment>
<evidence type="ECO:0000313" key="9">
    <source>
        <dbReference type="Proteomes" id="UP000813444"/>
    </source>
</evidence>
<feature type="transmembrane region" description="Helical" evidence="6">
    <location>
        <begin position="356"/>
        <end position="376"/>
    </location>
</feature>
<dbReference type="Pfam" id="PF07690">
    <property type="entry name" value="MFS_1"/>
    <property type="match status" value="1"/>
</dbReference>
<protein>
    <submittedName>
        <fullName evidence="8">Siderophore iron transporter-like protein mirB</fullName>
    </submittedName>
</protein>
<evidence type="ECO:0000256" key="5">
    <source>
        <dbReference type="SAM" id="MobiDB-lite"/>
    </source>
</evidence>
<dbReference type="AlphaFoldDB" id="A0A8K0SLQ9"/>
<feature type="transmembrane region" description="Helical" evidence="6">
    <location>
        <begin position="110"/>
        <end position="130"/>
    </location>
</feature>
<dbReference type="PANTHER" id="PTHR23501">
    <property type="entry name" value="MAJOR FACILITATOR SUPERFAMILY"/>
    <property type="match status" value="1"/>
</dbReference>
<keyword evidence="4 6" id="KW-0472">Membrane</keyword>
<feature type="transmembrane region" description="Helical" evidence="6">
    <location>
        <begin position="201"/>
        <end position="223"/>
    </location>
</feature>
<dbReference type="Proteomes" id="UP000813444">
    <property type="component" value="Unassembled WGS sequence"/>
</dbReference>
<feature type="domain" description="Major facilitator superfamily (MFS) profile" evidence="7">
    <location>
        <begin position="77"/>
        <end position="584"/>
    </location>
</feature>
<reference evidence="8" key="1">
    <citation type="journal article" date="2021" name="Nat. Commun.">
        <title>Genetic determinants of endophytism in the Arabidopsis root mycobiome.</title>
        <authorList>
            <person name="Mesny F."/>
            <person name="Miyauchi S."/>
            <person name="Thiergart T."/>
            <person name="Pickel B."/>
            <person name="Atanasova L."/>
            <person name="Karlsson M."/>
            <person name="Huettel B."/>
            <person name="Barry K.W."/>
            <person name="Haridas S."/>
            <person name="Chen C."/>
            <person name="Bauer D."/>
            <person name="Andreopoulos W."/>
            <person name="Pangilinan J."/>
            <person name="LaButti K."/>
            <person name="Riley R."/>
            <person name="Lipzen A."/>
            <person name="Clum A."/>
            <person name="Drula E."/>
            <person name="Henrissat B."/>
            <person name="Kohler A."/>
            <person name="Grigoriev I.V."/>
            <person name="Martin F.M."/>
            <person name="Hacquard S."/>
        </authorList>
    </citation>
    <scope>NUCLEOTIDE SEQUENCE</scope>
    <source>
        <strain evidence="8">MPI-CAGE-CH-0235</strain>
    </source>
</reference>
<proteinExistence type="predicted"/>
<feature type="transmembrane region" description="Helical" evidence="6">
    <location>
        <begin position="72"/>
        <end position="90"/>
    </location>
</feature>
<dbReference type="Gene3D" id="1.20.1250.20">
    <property type="entry name" value="MFS general substrate transporter like domains"/>
    <property type="match status" value="2"/>
</dbReference>
<feature type="transmembrane region" description="Helical" evidence="6">
    <location>
        <begin position="396"/>
        <end position="415"/>
    </location>
</feature>
<dbReference type="GO" id="GO:0022857">
    <property type="term" value="F:transmembrane transporter activity"/>
    <property type="evidence" value="ECO:0007669"/>
    <property type="project" value="InterPro"/>
</dbReference>
<feature type="compositionally biased region" description="Basic and acidic residues" evidence="5">
    <location>
        <begin position="22"/>
        <end position="31"/>
    </location>
</feature>
<dbReference type="SUPFAM" id="SSF103473">
    <property type="entry name" value="MFS general substrate transporter"/>
    <property type="match status" value="2"/>
</dbReference>
<keyword evidence="3 6" id="KW-1133">Transmembrane helix</keyword>
<gene>
    <name evidence="8" type="ORF">B0I35DRAFT_62987</name>
</gene>
<evidence type="ECO:0000256" key="2">
    <source>
        <dbReference type="ARBA" id="ARBA00022692"/>
    </source>
</evidence>
<dbReference type="EMBL" id="JAGPNK010000011">
    <property type="protein sequence ID" value="KAH7311301.1"/>
    <property type="molecule type" value="Genomic_DNA"/>
</dbReference>
<dbReference type="InterPro" id="IPR011701">
    <property type="entry name" value="MFS"/>
</dbReference>
<comment type="subcellular location">
    <subcellularLocation>
        <location evidence="1">Membrane</location>
        <topology evidence="1">Multi-pass membrane protein</topology>
    </subcellularLocation>
</comment>
<feature type="transmembrane region" description="Helical" evidence="6">
    <location>
        <begin position="142"/>
        <end position="159"/>
    </location>
</feature>
<dbReference type="InterPro" id="IPR020846">
    <property type="entry name" value="MFS_dom"/>
</dbReference>
<evidence type="ECO:0000313" key="8">
    <source>
        <dbReference type="EMBL" id="KAH7311301.1"/>
    </source>
</evidence>
<feature type="region of interest" description="Disordered" evidence="5">
    <location>
        <begin position="1"/>
        <end position="50"/>
    </location>
</feature>
<name>A0A8K0SLQ9_9HYPO</name>
<dbReference type="PANTHER" id="PTHR23501:SF107">
    <property type="entry name" value="TRANSPORTER, PUTATIVE (AFU_ORTHOLOGUE AFUA_7G04730)-RELATED"/>
    <property type="match status" value="1"/>
</dbReference>
<feature type="transmembrane region" description="Helical" evidence="6">
    <location>
        <begin position="453"/>
        <end position="474"/>
    </location>
</feature>
<accession>A0A8K0SLQ9</accession>
<feature type="transmembrane region" description="Helical" evidence="6">
    <location>
        <begin position="171"/>
        <end position="189"/>
    </location>
</feature>
<dbReference type="InterPro" id="IPR036259">
    <property type="entry name" value="MFS_trans_sf"/>
</dbReference>
<evidence type="ECO:0000256" key="1">
    <source>
        <dbReference type="ARBA" id="ARBA00004141"/>
    </source>
</evidence>
<organism evidence="8 9">
    <name type="scientific">Stachybotrys elegans</name>
    <dbReference type="NCBI Taxonomy" id="80388"/>
    <lineage>
        <taxon>Eukaryota</taxon>
        <taxon>Fungi</taxon>
        <taxon>Dikarya</taxon>
        <taxon>Ascomycota</taxon>
        <taxon>Pezizomycotina</taxon>
        <taxon>Sordariomycetes</taxon>
        <taxon>Hypocreomycetidae</taxon>
        <taxon>Hypocreales</taxon>
        <taxon>Stachybotryaceae</taxon>
        <taxon>Stachybotrys</taxon>
    </lineage>
</organism>
<feature type="transmembrane region" description="Helical" evidence="6">
    <location>
        <begin position="229"/>
        <end position="253"/>
    </location>
</feature>
<feature type="transmembrane region" description="Helical" evidence="6">
    <location>
        <begin position="481"/>
        <end position="508"/>
    </location>
</feature>
<dbReference type="OrthoDB" id="4078873at2759"/>
<feature type="transmembrane region" description="Helical" evidence="6">
    <location>
        <begin position="287"/>
        <end position="310"/>
    </location>
</feature>
<sequence length="601" mass="65754">MAAQKPEALDEVQPASSGSRPSDIDVEKEPGTESQVHTRQATDELAFDSDGNSDFQEGVQRVRAITTIWSKWTLITMFVLLYLISFIDFLQNAIDSALNPYVTSSFGSHGLLNIGSILSSIVGAVAPLALAKVIDIWGRVEGFIVMIIVCVAGMIIKAVCRNVEQYVAAHVLYWTGHIGMMYVIEVMISDMTSLRNRAFMIAINGTPRIASTFAGPAIAQAFYENLNFRWAFGAFAIILVGCSIPAMGFMIFMAQKAKRAGLMVHRSRNRDRKWYQSIKHYAIELDLLGIIIIAGALSCLLLPFSLVAYAPNGWTTPYIIAMLVLGVVLFPAFYAYEAFLAPVQFLPFRYLKQGTIIGSALLYGVMFLSTFCWNGYYGSYLQVVNRLSIRNSNYVLNSYSLTSTVIAPLVGAIISWTGDFKWTAMTGVPIMLIGTAIIIPLRTPDTNAGLLAFTQILVGLGSGIFTVCSSIAIMAPVTHQYIAVVNALSGLFGGVGAAIGLAIAGSLWNNLLPQQLEQRLPQELKSNATTIFGDIVLQMSFADGTPERQAIVDSYAYVMRLMVIAGACFMPLCLLSIFVWKNINVRKIEEEKGKQTKGTVF</sequence>
<evidence type="ECO:0000256" key="6">
    <source>
        <dbReference type="SAM" id="Phobius"/>
    </source>
</evidence>
<evidence type="ECO:0000256" key="3">
    <source>
        <dbReference type="ARBA" id="ARBA00022989"/>
    </source>
</evidence>